<dbReference type="SUPFAM" id="SSF52540">
    <property type="entry name" value="P-loop containing nucleoside triphosphate hydrolases"/>
    <property type="match status" value="1"/>
</dbReference>
<dbReference type="InterPro" id="IPR038729">
    <property type="entry name" value="Rad50/SbcC_AAA"/>
</dbReference>
<feature type="coiled-coil region" evidence="1">
    <location>
        <begin position="323"/>
        <end position="367"/>
    </location>
</feature>
<dbReference type="PANTHER" id="PTHR32114:SF2">
    <property type="entry name" value="ABC TRANSPORTER ABCH.3"/>
    <property type="match status" value="1"/>
</dbReference>
<gene>
    <name evidence="4" type="ORF">F7D14_18880</name>
</gene>
<evidence type="ECO:0000313" key="4">
    <source>
        <dbReference type="EMBL" id="QGM99341.1"/>
    </source>
</evidence>
<feature type="coiled-coil region" evidence="1">
    <location>
        <begin position="262"/>
        <end position="292"/>
    </location>
</feature>
<feature type="coiled-coil region" evidence="1">
    <location>
        <begin position="632"/>
        <end position="659"/>
    </location>
</feature>
<evidence type="ECO:0000313" key="5">
    <source>
        <dbReference type="Proteomes" id="UP000422569"/>
    </source>
</evidence>
<dbReference type="Proteomes" id="UP000422569">
    <property type="component" value="Chromosome"/>
</dbReference>
<dbReference type="Gene3D" id="3.40.50.300">
    <property type="entry name" value="P-loop containing nucleotide triphosphate hydrolases"/>
    <property type="match status" value="2"/>
</dbReference>
<keyword evidence="1" id="KW-0175">Coiled coil</keyword>
<reference evidence="4 5" key="1">
    <citation type="submission" date="2019-09" db="EMBL/GenBank/DDBJ databases">
        <title>Isolation and complete genome sequencing of Methylocystis species.</title>
        <authorList>
            <person name="Rumah B.L."/>
            <person name="Stead C.E."/>
            <person name="Stevens B.C."/>
            <person name="Minton N.P."/>
            <person name="Grosse-Honebrink A."/>
            <person name="Zhang Y."/>
        </authorList>
    </citation>
    <scope>NUCLEOTIDE SEQUENCE [LARGE SCALE GENOMIC DNA]</scope>
    <source>
        <strain evidence="4 5">BRCS2</strain>
    </source>
</reference>
<evidence type="ECO:0000259" key="3">
    <source>
        <dbReference type="Pfam" id="PF13476"/>
    </source>
</evidence>
<protein>
    <submittedName>
        <fullName evidence="4">AAA family ATPase</fullName>
    </submittedName>
</protein>
<accession>A0A6B8M9C0</accession>
<evidence type="ECO:0000256" key="2">
    <source>
        <dbReference type="SAM" id="MobiDB-lite"/>
    </source>
</evidence>
<evidence type="ECO:0000256" key="1">
    <source>
        <dbReference type="SAM" id="Coils"/>
    </source>
</evidence>
<dbReference type="AlphaFoldDB" id="A0A6B8M9C0"/>
<dbReference type="PANTHER" id="PTHR32114">
    <property type="entry name" value="ABC TRANSPORTER ABCH.3"/>
    <property type="match status" value="1"/>
</dbReference>
<dbReference type="Pfam" id="PF13558">
    <property type="entry name" value="SbcC_Walker_B"/>
    <property type="match status" value="1"/>
</dbReference>
<feature type="coiled-coil region" evidence="1">
    <location>
        <begin position="552"/>
        <end position="596"/>
    </location>
</feature>
<keyword evidence="5" id="KW-1185">Reference proteome</keyword>
<dbReference type="InterPro" id="IPR027417">
    <property type="entry name" value="P-loop_NTPase"/>
</dbReference>
<dbReference type="KEGG" id="mpar:F7D14_18880"/>
<feature type="domain" description="Rad50/SbcC-type AAA" evidence="3">
    <location>
        <begin position="6"/>
        <end position="231"/>
    </location>
</feature>
<name>A0A6B8M9C0_9HYPH</name>
<dbReference type="GO" id="GO:0006302">
    <property type="term" value="P:double-strand break repair"/>
    <property type="evidence" value="ECO:0007669"/>
    <property type="project" value="InterPro"/>
</dbReference>
<dbReference type="EMBL" id="CP044331">
    <property type="protein sequence ID" value="QGM99341.1"/>
    <property type="molecule type" value="Genomic_DNA"/>
</dbReference>
<feature type="coiled-coil region" evidence="1">
    <location>
        <begin position="735"/>
        <end position="783"/>
    </location>
</feature>
<sequence>MRILAIRGENLASLAEPFAIEFEQEPLRSSGLFAITGETGAGKSTILDALCLALYDDFPRATAGNQKEKAPDASGEAVSATEPANILRRGAGRGFAEADFVARDGKRYRVRCDLARARGKAAGRLQKRGRSLWRIDDSGEMIEAIESGVDLVNGRIVELTDLTFDQFRRTALLAQGDFDAFLRADAKERADLLEKITGAEIYGVLSMRANKRWSDARNALAALEERAKEIGVMPDEARAAKLSELKEIDAQREALALECGGVRALLRRIETLAQARKALEEAEAARVLAEGAWNARAVERQTLEKLERVEPLRAPRQEMRRAAHALIARRDTASRALEKAEAARAALDEARKDAARAAEALASIDDEIKRLLPLWEEAAALDMRVEVKAEEVARAAEADMNARTALADKRQPLLAAKAEQEKATDRREAARAELASVAPLAAVNERRREIADWLDKRAQVGAEKREAAARLEKAFAELQRADDVKRSFDAADKADREALTQITTQLSARAAALAALDAETVAREDEALARVQETLQAMAGCAEAYEKAAGKAESADAEVKRHDLEAATLAREIEKLARAREAQAAQREEAERLGELAEAAAAASALELRAALEDGAPCPVCGGRDHPFAHSSEAARDLIESLRDKRAAARRAAAQIEKDSAAASAGEAKARALRDEAASRLEEARAATAQAARGYAALLLKAPDCGVPKEIAGACPAVAGVLQEVADKRRELAKIVAAEREMRKEIDLLRKAVEDKRLAIDTRKAEREAAENLSRNAGEARARFAEKVDGAKTRIDSLDRSLAPYLAPCDLTAGDLDRDPLGARKIVEEAGARYRTAFDALTRAEACLTELAPRIAALVADEGAASQQADRASQETAKRAAELARLQKERAGLLDGEATSAHRGRYDERRRVAGATHESARAAAADADSLWASLEAAHVGAVEEAGMAERALEAGERAYNDVLAATGFGDEAAAGLLAIPSDDATAMRRAVKNAEEAVNSARVAAAQRRQDVVDAEAAGIPEAPRETLAAREAELTGTLTSLAEQVGALRKELVTDDDARRRAAKLSSRIDADRAAFKVWDEVNAAIGSAKGDRFRSFAQSVTLEHLVALANQRLALLAPRYRLERAGEIGSLGLQIVDRDLGDERRSTRSLSGGERFLASLALALALAGLEGRDSFVDTLFIDEGFGALDAATLDVAIDALENLQGQGRKVGVISHVESMQARIAAKICVERRGGGLSRVRLRAPGLGDQTPN</sequence>
<dbReference type="RefSeq" id="WP_016919536.1">
    <property type="nucleotide sequence ID" value="NZ_CP044331.1"/>
</dbReference>
<proteinExistence type="predicted"/>
<dbReference type="GO" id="GO:0016887">
    <property type="term" value="F:ATP hydrolysis activity"/>
    <property type="evidence" value="ECO:0007669"/>
    <property type="project" value="InterPro"/>
</dbReference>
<feature type="region of interest" description="Disordered" evidence="2">
    <location>
        <begin position="894"/>
        <end position="913"/>
    </location>
</feature>
<organism evidence="4 5">
    <name type="scientific">Methylocystis parvus</name>
    <dbReference type="NCBI Taxonomy" id="134"/>
    <lineage>
        <taxon>Bacteria</taxon>
        <taxon>Pseudomonadati</taxon>
        <taxon>Pseudomonadota</taxon>
        <taxon>Alphaproteobacteria</taxon>
        <taxon>Hyphomicrobiales</taxon>
        <taxon>Methylocystaceae</taxon>
        <taxon>Methylocystis</taxon>
    </lineage>
</organism>
<dbReference type="Pfam" id="PF13476">
    <property type="entry name" value="AAA_23"/>
    <property type="match status" value="1"/>
</dbReference>